<dbReference type="InterPro" id="IPR000566">
    <property type="entry name" value="Lipocln_cytosolic_FA-bd_dom"/>
</dbReference>
<dbReference type="SUPFAM" id="SSF50814">
    <property type="entry name" value="Lipocalins"/>
    <property type="match status" value="1"/>
</dbReference>
<reference evidence="3 4" key="1">
    <citation type="submission" date="2024-05" db="EMBL/GenBank/DDBJ databases">
        <authorList>
            <person name="Wallberg A."/>
        </authorList>
    </citation>
    <scope>NUCLEOTIDE SEQUENCE [LARGE SCALE GENOMIC DNA]</scope>
</reference>
<dbReference type="AlphaFoldDB" id="A0AAV2QPF8"/>
<feature type="domain" description="Lipocalin/cytosolic fatty-acid binding" evidence="2">
    <location>
        <begin position="13"/>
        <end position="92"/>
    </location>
</feature>
<comment type="caution">
    <text evidence="3">The sequence shown here is derived from an EMBL/GenBank/DDBJ whole genome shotgun (WGS) entry which is preliminary data.</text>
</comment>
<evidence type="ECO:0000313" key="4">
    <source>
        <dbReference type="Proteomes" id="UP001497623"/>
    </source>
</evidence>
<dbReference type="Proteomes" id="UP001497623">
    <property type="component" value="Unassembled WGS sequence"/>
</dbReference>
<accession>A0AAV2QPF8</accession>
<dbReference type="Pfam" id="PF00061">
    <property type="entry name" value="Lipocalin"/>
    <property type="match status" value="1"/>
</dbReference>
<evidence type="ECO:0000259" key="2">
    <source>
        <dbReference type="Pfam" id="PF00061"/>
    </source>
</evidence>
<dbReference type="CDD" id="cd00742">
    <property type="entry name" value="FABP"/>
    <property type="match status" value="1"/>
</dbReference>
<dbReference type="EMBL" id="CAXKWB010007995">
    <property type="protein sequence ID" value="CAL4089238.1"/>
    <property type="molecule type" value="Genomic_DNA"/>
</dbReference>
<protein>
    <recommendedName>
        <fullName evidence="2">Lipocalin/cytosolic fatty-acid binding domain-containing protein</fullName>
    </recommendedName>
</protein>
<gene>
    <name evidence="3" type="ORF">MNOR_LOCUS13744</name>
</gene>
<dbReference type="PANTHER" id="PTHR11955">
    <property type="entry name" value="FATTY ACID BINDING PROTEIN"/>
    <property type="match status" value="1"/>
</dbReference>
<keyword evidence="4" id="KW-1185">Reference proteome</keyword>
<evidence type="ECO:0000256" key="1">
    <source>
        <dbReference type="ARBA" id="ARBA00008390"/>
    </source>
</evidence>
<dbReference type="InterPro" id="IPR012674">
    <property type="entry name" value="Calycin"/>
</dbReference>
<evidence type="ECO:0000313" key="3">
    <source>
        <dbReference type="EMBL" id="CAL4089238.1"/>
    </source>
</evidence>
<sequence>MVEYSGMYTHLRDEHFDEFLKAIGTGFLVRKIATNSFPSVEIKVNGDSWSIETKTLPKTWSWTFKIGQEIMLEFFPYSDVKAVFTLDGNNLLQTNPDDPDVITERVFTDDGMEQKMTHKPSNTVCRRYFKREKV</sequence>
<organism evidence="3 4">
    <name type="scientific">Meganyctiphanes norvegica</name>
    <name type="common">Northern krill</name>
    <name type="synonym">Thysanopoda norvegica</name>
    <dbReference type="NCBI Taxonomy" id="48144"/>
    <lineage>
        <taxon>Eukaryota</taxon>
        <taxon>Metazoa</taxon>
        <taxon>Ecdysozoa</taxon>
        <taxon>Arthropoda</taxon>
        <taxon>Crustacea</taxon>
        <taxon>Multicrustacea</taxon>
        <taxon>Malacostraca</taxon>
        <taxon>Eumalacostraca</taxon>
        <taxon>Eucarida</taxon>
        <taxon>Euphausiacea</taxon>
        <taxon>Euphausiidae</taxon>
        <taxon>Meganyctiphanes</taxon>
    </lineage>
</organism>
<dbReference type="GO" id="GO:0008289">
    <property type="term" value="F:lipid binding"/>
    <property type="evidence" value="ECO:0007669"/>
    <property type="project" value="InterPro"/>
</dbReference>
<dbReference type="InterPro" id="IPR031259">
    <property type="entry name" value="ILBP"/>
</dbReference>
<name>A0AAV2QPF8_MEGNR</name>
<comment type="similarity">
    <text evidence="1">Belongs to the calycin superfamily. Fatty-acid binding protein (FABP) family.</text>
</comment>
<dbReference type="Gene3D" id="2.40.128.20">
    <property type="match status" value="1"/>
</dbReference>
<proteinExistence type="inferred from homology"/>